<evidence type="ECO:0000313" key="3">
    <source>
        <dbReference type="Proteomes" id="UP000228934"/>
    </source>
</evidence>
<dbReference type="AlphaFoldDB" id="A0A2G9S6J2"/>
<keyword evidence="1" id="KW-0472">Membrane</keyword>
<dbReference type="EMBL" id="KV926020">
    <property type="protein sequence ID" value="PIO35756.1"/>
    <property type="molecule type" value="Genomic_DNA"/>
</dbReference>
<protein>
    <submittedName>
        <fullName evidence="2">Uncharacterized protein</fullName>
    </submittedName>
</protein>
<accession>A0A2G9S6J2</accession>
<evidence type="ECO:0000256" key="1">
    <source>
        <dbReference type="SAM" id="Phobius"/>
    </source>
</evidence>
<organism evidence="2 3">
    <name type="scientific">Aquarana catesbeiana</name>
    <name type="common">American bullfrog</name>
    <name type="synonym">Rana catesbeiana</name>
    <dbReference type="NCBI Taxonomy" id="8400"/>
    <lineage>
        <taxon>Eukaryota</taxon>
        <taxon>Metazoa</taxon>
        <taxon>Chordata</taxon>
        <taxon>Craniata</taxon>
        <taxon>Vertebrata</taxon>
        <taxon>Euteleostomi</taxon>
        <taxon>Amphibia</taxon>
        <taxon>Batrachia</taxon>
        <taxon>Anura</taxon>
        <taxon>Neobatrachia</taxon>
        <taxon>Ranoidea</taxon>
        <taxon>Ranidae</taxon>
        <taxon>Aquarana</taxon>
    </lineage>
</organism>
<name>A0A2G9S6J2_AQUCT</name>
<reference evidence="3" key="1">
    <citation type="journal article" date="2017" name="Nat. Commun.">
        <title>The North American bullfrog draft genome provides insight into hormonal regulation of long noncoding RNA.</title>
        <authorList>
            <person name="Hammond S.A."/>
            <person name="Warren R.L."/>
            <person name="Vandervalk B.P."/>
            <person name="Kucuk E."/>
            <person name="Khan H."/>
            <person name="Gibb E.A."/>
            <person name="Pandoh P."/>
            <person name="Kirk H."/>
            <person name="Zhao Y."/>
            <person name="Jones M."/>
            <person name="Mungall A.J."/>
            <person name="Coope R."/>
            <person name="Pleasance S."/>
            <person name="Moore R.A."/>
            <person name="Holt R.A."/>
            <person name="Round J.M."/>
            <person name="Ohora S."/>
            <person name="Walle B.V."/>
            <person name="Veldhoen N."/>
            <person name="Helbing C.C."/>
            <person name="Birol I."/>
        </authorList>
    </citation>
    <scope>NUCLEOTIDE SEQUENCE [LARGE SCALE GENOMIC DNA]</scope>
</reference>
<keyword evidence="1" id="KW-0812">Transmembrane</keyword>
<gene>
    <name evidence="2" type="ORF">AB205_0196230</name>
</gene>
<sequence length="61" mass="7251">MSALCLRTSLSICMYILFSYCVCVFTDPATFKFYCCSLMYNICNKSLYIYFHLCCVHWRLC</sequence>
<keyword evidence="1" id="KW-1133">Transmembrane helix</keyword>
<keyword evidence="3" id="KW-1185">Reference proteome</keyword>
<feature type="non-terminal residue" evidence="2">
    <location>
        <position position="61"/>
    </location>
</feature>
<proteinExistence type="predicted"/>
<dbReference type="Proteomes" id="UP000228934">
    <property type="component" value="Unassembled WGS sequence"/>
</dbReference>
<evidence type="ECO:0000313" key="2">
    <source>
        <dbReference type="EMBL" id="PIO35756.1"/>
    </source>
</evidence>
<feature type="transmembrane region" description="Helical" evidence="1">
    <location>
        <begin position="12"/>
        <end position="34"/>
    </location>
</feature>